<dbReference type="EMBL" id="JBHTKA010000008">
    <property type="protein sequence ID" value="MFD1002154.1"/>
    <property type="molecule type" value="Genomic_DNA"/>
</dbReference>
<keyword evidence="2" id="KW-1185">Reference proteome</keyword>
<organism evidence="1 2">
    <name type="scientific">Ohtaekwangia kribbensis</name>
    <dbReference type="NCBI Taxonomy" id="688913"/>
    <lineage>
        <taxon>Bacteria</taxon>
        <taxon>Pseudomonadati</taxon>
        <taxon>Bacteroidota</taxon>
        <taxon>Cytophagia</taxon>
        <taxon>Cytophagales</taxon>
        <taxon>Fulvivirgaceae</taxon>
        <taxon>Ohtaekwangia</taxon>
    </lineage>
</organism>
<evidence type="ECO:0000313" key="1">
    <source>
        <dbReference type="EMBL" id="MFD1002154.1"/>
    </source>
</evidence>
<comment type="caution">
    <text evidence="1">The sequence shown here is derived from an EMBL/GenBank/DDBJ whole genome shotgun (WGS) entry which is preliminary data.</text>
</comment>
<reference evidence="2" key="1">
    <citation type="journal article" date="2019" name="Int. J. Syst. Evol. Microbiol.">
        <title>The Global Catalogue of Microorganisms (GCM) 10K type strain sequencing project: providing services to taxonomists for standard genome sequencing and annotation.</title>
        <authorList>
            <consortium name="The Broad Institute Genomics Platform"/>
            <consortium name="The Broad Institute Genome Sequencing Center for Infectious Disease"/>
            <person name="Wu L."/>
            <person name="Ma J."/>
        </authorList>
    </citation>
    <scope>NUCLEOTIDE SEQUENCE [LARGE SCALE GENOMIC DNA]</scope>
    <source>
        <strain evidence="2">CCUG 58938</strain>
    </source>
</reference>
<name>A0ABW3K7C8_9BACT</name>
<gene>
    <name evidence="1" type="ORF">ACFQ21_22705</name>
</gene>
<proteinExistence type="predicted"/>
<protein>
    <submittedName>
        <fullName evidence="1">Uncharacterized protein</fullName>
    </submittedName>
</protein>
<evidence type="ECO:0000313" key="2">
    <source>
        <dbReference type="Proteomes" id="UP001597112"/>
    </source>
</evidence>
<dbReference type="Proteomes" id="UP001597112">
    <property type="component" value="Unassembled WGS sequence"/>
</dbReference>
<accession>A0ABW3K7C8</accession>
<sequence length="93" mass="10643">MNVRKISPEEIPMVHFTHQDVLRDEEQKVLRAHKLVKAVMISNLEHQDVGLIMQLEDGEVIETFSNLVDFADNYVEVKGGKFIPVWAIVDVEA</sequence>
<dbReference type="RefSeq" id="WP_377582986.1">
    <property type="nucleotide sequence ID" value="NZ_JBHTKA010000008.1"/>
</dbReference>